<evidence type="ECO:0000313" key="6">
    <source>
        <dbReference type="EMBL" id="KON66393.1"/>
    </source>
</evidence>
<keyword evidence="3 4" id="KW-0378">Hydrolase</keyword>
<name>A0A0M0EMC9_KOMEU</name>
<dbReference type="RefSeq" id="WP_235450115.1">
    <property type="nucleotide sequence ID" value="NZ_JACHUU010000009.1"/>
</dbReference>
<dbReference type="GO" id="GO:0047971">
    <property type="term" value="F:guanidinobutyrase activity"/>
    <property type="evidence" value="ECO:0007669"/>
    <property type="project" value="UniProtKB-EC"/>
</dbReference>
<dbReference type="KEGG" id="keu:S101446_01429"/>
<dbReference type="InterPro" id="IPR006035">
    <property type="entry name" value="Ureohydrolase"/>
</dbReference>
<dbReference type="GO" id="GO:0033389">
    <property type="term" value="P:putrescine biosynthetic process from arginine, via agmatine"/>
    <property type="evidence" value="ECO:0007669"/>
    <property type="project" value="TreeGrafter"/>
</dbReference>
<proteinExistence type="inferred from homology"/>
<evidence type="ECO:0000256" key="4">
    <source>
        <dbReference type="RuleBase" id="RU003684"/>
    </source>
</evidence>
<dbReference type="Gene3D" id="3.40.800.10">
    <property type="entry name" value="Ureohydrolase domain"/>
    <property type="match status" value="1"/>
</dbReference>
<comment type="caution">
    <text evidence="6">The sequence shown here is derived from an EMBL/GenBank/DDBJ whole genome shotgun (WGS) entry which is preliminary data.</text>
</comment>
<dbReference type="AlphaFoldDB" id="A0A0M0EMC9"/>
<dbReference type="InterPro" id="IPR020855">
    <property type="entry name" value="Ureohydrolase_Mn_BS"/>
</dbReference>
<comment type="similarity">
    <text evidence="1">Belongs to the arginase family. Agmatinase subfamily.</text>
</comment>
<dbReference type="STRING" id="33995.KOEU_03660"/>
<keyword evidence="2" id="KW-0479">Metal-binding</keyword>
<keyword evidence="7" id="KW-1185">Reference proteome</keyword>
<dbReference type="PANTHER" id="PTHR11358">
    <property type="entry name" value="ARGINASE/AGMATINASE"/>
    <property type="match status" value="1"/>
</dbReference>
<dbReference type="PATRIC" id="fig|33995.3.peg.394"/>
<reference evidence="6" key="1">
    <citation type="submission" date="2015-08" db="EMBL/GenBank/DDBJ databases">
        <title>Draft genome sequence of Komagataeibacter europaeus CECT 8546 a cellulose producer strain from vinegar produced by the traditional method.</title>
        <authorList>
            <person name="Poehlein A."/>
            <person name="Valera M.J."/>
            <person name="Haack F.S."/>
            <person name="Mas A."/>
            <person name="Daniel R."/>
            <person name="Streit W.R."/>
            <person name="Mateo E."/>
        </authorList>
    </citation>
    <scope>NUCLEOTIDE SEQUENCE [LARGE SCALE GENOMIC DNA]</scope>
    <source>
        <strain evidence="6">CECT 8546</strain>
    </source>
</reference>
<dbReference type="CDD" id="cd09990">
    <property type="entry name" value="Agmatinase-like"/>
    <property type="match status" value="1"/>
</dbReference>
<dbReference type="EMBL" id="LHUQ01000001">
    <property type="protein sequence ID" value="KON66393.1"/>
    <property type="molecule type" value="Genomic_DNA"/>
</dbReference>
<evidence type="ECO:0000256" key="5">
    <source>
        <dbReference type="SAM" id="MobiDB-lite"/>
    </source>
</evidence>
<organism evidence="6 7">
    <name type="scientific">Komagataeibacter europaeus</name>
    <name type="common">Gluconacetobacter europaeus</name>
    <dbReference type="NCBI Taxonomy" id="33995"/>
    <lineage>
        <taxon>Bacteria</taxon>
        <taxon>Pseudomonadati</taxon>
        <taxon>Pseudomonadota</taxon>
        <taxon>Alphaproteobacteria</taxon>
        <taxon>Acetobacterales</taxon>
        <taxon>Acetobacteraceae</taxon>
        <taxon>Komagataeibacter</taxon>
    </lineage>
</organism>
<dbReference type="EC" id="3.5.3.7" evidence="6"/>
<evidence type="ECO:0000313" key="7">
    <source>
        <dbReference type="Proteomes" id="UP000037566"/>
    </source>
</evidence>
<dbReference type="PANTHER" id="PTHR11358:SF26">
    <property type="entry name" value="GUANIDINO ACID HYDROLASE, MITOCHONDRIAL"/>
    <property type="match status" value="1"/>
</dbReference>
<dbReference type="PROSITE" id="PS51409">
    <property type="entry name" value="ARGINASE_2"/>
    <property type="match status" value="1"/>
</dbReference>
<dbReference type="GO" id="GO:0008783">
    <property type="term" value="F:agmatinase activity"/>
    <property type="evidence" value="ECO:0007669"/>
    <property type="project" value="TreeGrafter"/>
</dbReference>
<dbReference type="SUPFAM" id="SSF52768">
    <property type="entry name" value="Arginase/deacetylase"/>
    <property type="match status" value="1"/>
</dbReference>
<dbReference type="Pfam" id="PF00491">
    <property type="entry name" value="Arginase"/>
    <property type="match status" value="1"/>
</dbReference>
<sequence length="526" mass="57706">MVTQHVRSPNRDHYLPSACNHEAARPRRRRPMSRHLCLLAASMLSFSSLGMAQAAPVSAADGATDVDKPPPLPKIVIPDVLKPRLTALSDEQKAFLTSPALYMFARPPGGPAQLFAKLEKETPEEISAYVSAMVSVAEQVDFKPGRDPASIPLDTKSPSFNAWNARIPQQLNPKREPGPIQITRYIGGEYGSFSGIPTFAYAPIALTPEDLKAGKVDVAIVGAPLNMGSGFRDAQHGPMDMRTSRGAQGPWGPDMYTMVDPIEELKIVDYGDVAIDNLSTERSIDEVRRTVAEIARAGSIPVVVGGDHSLEYPDVAGITDVYGKGKVGVVHFDSHYDAWHNEPHLIDHGQPVYRVIHEGHVQGKNYIQVGLRSRGPEEAGFKWMRDNNMRYHTMVEVEKRGWNAVMERALAEASQNTDKLWISFDIDALDPAFTPGTGTPVPGGLTLREAQPILRRLCAEKNVVGFDIVEYAPYLDTSYKTALNANFLLNACLTGIAMRKKGITQKNYLSPLTVDHQRDHLGGTSK</sequence>
<evidence type="ECO:0000256" key="1">
    <source>
        <dbReference type="ARBA" id="ARBA00009227"/>
    </source>
</evidence>
<dbReference type="Proteomes" id="UP000037566">
    <property type="component" value="Unassembled WGS sequence"/>
</dbReference>
<dbReference type="PROSITE" id="PS01053">
    <property type="entry name" value="ARGINASE_1"/>
    <property type="match status" value="1"/>
</dbReference>
<evidence type="ECO:0000256" key="3">
    <source>
        <dbReference type="ARBA" id="ARBA00022801"/>
    </source>
</evidence>
<dbReference type="GO" id="GO:0046872">
    <property type="term" value="F:metal ion binding"/>
    <property type="evidence" value="ECO:0007669"/>
    <property type="project" value="UniProtKB-KW"/>
</dbReference>
<dbReference type="InterPro" id="IPR023696">
    <property type="entry name" value="Ureohydrolase_dom_sf"/>
</dbReference>
<evidence type="ECO:0000256" key="2">
    <source>
        <dbReference type="ARBA" id="ARBA00022723"/>
    </source>
</evidence>
<protein>
    <submittedName>
        <fullName evidence="6">Guanidinobutyrase</fullName>
        <ecNumber evidence="6">3.5.3.7</ecNumber>
    </submittedName>
</protein>
<dbReference type="PRINTS" id="PR00116">
    <property type="entry name" value="ARGINASE"/>
</dbReference>
<accession>A0A0M0EMC9</accession>
<gene>
    <name evidence="6" type="primary">gbuA2</name>
    <name evidence="6" type="ORF">KOEU_03660</name>
</gene>
<feature type="region of interest" description="Disordered" evidence="5">
    <location>
        <begin position="1"/>
        <end position="27"/>
    </location>
</feature>